<evidence type="ECO:0000313" key="2">
    <source>
        <dbReference type="Proteomes" id="UP000186917"/>
    </source>
</evidence>
<gene>
    <name evidence="1" type="ORF">SAMN05421788_102506</name>
</gene>
<reference evidence="2" key="1">
    <citation type="submission" date="2017-01" db="EMBL/GenBank/DDBJ databases">
        <authorList>
            <person name="Varghese N."/>
            <person name="Submissions S."/>
        </authorList>
    </citation>
    <scope>NUCLEOTIDE SEQUENCE [LARGE SCALE GENOMIC DNA]</scope>
    <source>
        <strain evidence="2">DSM 21054</strain>
    </source>
</reference>
<evidence type="ECO:0000313" key="1">
    <source>
        <dbReference type="EMBL" id="SIS98724.1"/>
    </source>
</evidence>
<sequence length="272" mass="31324">MRKVVIAFNGSHFSEGAFEFARRMNVERTILLTGIFLPQTDYAGLWSYAGPLGGTLYDRLLEEEHSEDLEKNIAHFECLCNKHQIAYSIHKNFSDFALPGLIKETRFSDLAIISCETLYSNMGNEHYEYVKELLHTAECPVIMVPEQFTYPTGNILAYDGSESAAYAIKQFTYLFPEWHSHKTLLVYTQETMQEIPDEFYIKELTARHFTALTSMVLPIQESKYFSTWISEQPASILVSGAFSKSYFARMFKKSFVADVLKEHLLPVFMAHR</sequence>
<dbReference type="Proteomes" id="UP000186917">
    <property type="component" value="Unassembled WGS sequence"/>
</dbReference>
<evidence type="ECO:0008006" key="3">
    <source>
        <dbReference type="Google" id="ProtNLM"/>
    </source>
</evidence>
<protein>
    <recommendedName>
        <fullName evidence="3">Universal stress protein family protein</fullName>
    </recommendedName>
</protein>
<organism evidence="1 2">
    <name type="scientific">Filimonas lacunae</name>
    <dbReference type="NCBI Taxonomy" id="477680"/>
    <lineage>
        <taxon>Bacteria</taxon>
        <taxon>Pseudomonadati</taxon>
        <taxon>Bacteroidota</taxon>
        <taxon>Chitinophagia</taxon>
        <taxon>Chitinophagales</taxon>
        <taxon>Chitinophagaceae</taxon>
        <taxon>Filimonas</taxon>
    </lineage>
</organism>
<accession>A0A173MH98</accession>
<dbReference type="OrthoDB" id="659195at2"/>
<proteinExistence type="predicted"/>
<keyword evidence="2" id="KW-1185">Reference proteome</keyword>
<dbReference type="RefSeq" id="WP_076378302.1">
    <property type="nucleotide sequence ID" value="NZ_AP017422.1"/>
</dbReference>
<dbReference type="STRING" id="477680.SAMN05421788_102506"/>
<dbReference type="EMBL" id="FTOR01000002">
    <property type="protein sequence ID" value="SIS98724.1"/>
    <property type="molecule type" value="Genomic_DNA"/>
</dbReference>
<dbReference type="KEGG" id="fln:FLA_2880"/>
<dbReference type="AlphaFoldDB" id="A0A173MH98"/>
<dbReference type="SUPFAM" id="SSF52402">
    <property type="entry name" value="Adenine nucleotide alpha hydrolases-like"/>
    <property type="match status" value="1"/>
</dbReference>
<name>A0A173MH98_9BACT</name>
<dbReference type="Gene3D" id="3.40.50.12370">
    <property type="match status" value="1"/>
</dbReference>